<organism evidence="2 3">
    <name type="scientific">Protopolystoma xenopodis</name>
    <dbReference type="NCBI Taxonomy" id="117903"/>
    <lineage>
        <taxon>Eukaryota</taxon>
        <taxon>Metazoa</taxon>
        <taxon>Spiralia</taxon>
        <taxon>Lophotrochozoa</taxon>
        <taxon>Platyhelminthes</taxon>
        <taxon>Monogenea</taxon>
        <taxon>Polyopisthocotylea</taxon>
        <taxon>Polystomatidea</taxon>
        <taxon>Polystomatidae</taxon>
        <taxon>Protopolystoma</taxon>
    </lineage>
</organism>
<accession>A0A3S5AJP4</accession>
<reference evidence="2" key="1">
    <citation type="submission" date="2018-11" db="EMBL/GenBank/DDBJ databases">
        <authorList>
            <consortium name="Pathogen Informatics"/>
        </authorList>
    </citation>
    <scope>NUCLEOTIDE SEQUENCE</scope>
</reference>
<dbReference type="AlphaFoldDB" id="A0A3S5AJP4"/>
<gene>
    <name evidence="2" type="ORF">PXEA_LOCUS32033</name>
</gene>
<comment type="caution">
    <text evidence="2">The sequence shown here is derived from an EMBL/GenBank/DDBJ whole genome shotgun (WGS) entry which is preliminary data.</text>
</comment>
<feature type="compositionally biased region" description="Low complexity" evidence="1">
    <location>
        <begin position="246"/>
        <end position="258"/>
    </location>
</feature>
<dbReference type="EMBL" id="CAAALY010258336">
    <property type="protein sequence ID" value="VEL38593.1"/>
    <property type="molecule type" value="Genomic_DNA"/>
</dbReference>
<name>A0A3S5AJP4_9PLAT</name>
<protein>
    <submittedName>
        <fullName evidence="2">Uncharacterized protein</fullName>
    </submittedName>
</protein>
<keyword evidence="3" id="KW-1185">Reference proteome</keyword>
<evidence type="ECO:0000313" key="2">
    <source>
        <dbReference type="EMBL" id="VEL38593.1"/>
    </source>
</evidence>
<sequence length="407" mass="45463">MHRTRYSMTGTTTLQSFNIYSKSSEKTFSLINGSKRTIKSDSNSFECLKRFKQSTKIDASPAKQARLSSATDVCRGDGCDYDADACESDGKLCTPINGGTLLAVLNDCSVGQKEQKHDSYTCGSASKDFGSTENLIEIAEKHNSHSCPDRPTQQTSTVKNLEEFSDQEEEDEDEEDDEEEAETEERDKVDSEESIGVVVKPRGRPPLNGLQVKRAHSPSSASRRMIRRRRHNWGPLGTKAKRRKQPLLQQPLSSSSQLDDYNCSIQDKSASNDNNSTQIVSAHSVLASSWVPAEPNNSGKRVDCGERRTSGLSPIREITGEPDLVQEREDEHYDESELDEYMAYLDELSSDDQPSEEPLGACQSDALVVADRQFRRTFETPVRYACEWDNCSDLFDSPKSVCNKITH</sequence>
<feature type="compositionally biased region" description="Polar residues" evidence="1">
    <location>
        <begin position="263"/>
        <end position="275"/>
    </location>
</feature>
<feature type="compositionally biased region" description="Acidic residues" evidence="1">
    <location>
        <begin position="163"/>
        <end position="184"/>
    </location>
</feature>
<proteinExistence type="predicted"/>
<evidence type="ECO:0000256" key="1">
    <source>
        <dbReference type="SAM" id="MobiDB-lite"/>
    </source>
</evidence>
<feature type="region of interest" description="Disordered" evidence="1">
    <location>
        <begin position="141"/>
        <end position="275"/>
    </location>
</feature>
<dbReference type="Proteomes" id="UP000784294">
    <property type="component" value="Unassembled WGS sequence"/>
</dbReference>
<evidence type="ECO:0000313" key="3">
    <source>
        <dbReference type="Proteomes" id="UP000784294"/>
    </source>
</evidence>